<organism evidence="1 2">
    <name type="scientific">Petrolisthes cinctipes</name>
    <name type="common">Flat porcelain crab</name>
    <dbReference type="NCBI Taxonomy" id="88211"/>
    <lineage>
        <taxon>Eukaryota</taxon>
        <taxon>Metazoa</taxon>
        <taxon>Ecdysozoa</taxon>
        <taxon>Arthropoda</taxon>
        <taxon>Crustacea</taxon>
        <taxon>Multicrustacea</taxon>
        <taxon>Malacostraca</taxon>
        <taxon>Eumalacostraca</taxon>
        <taxon>Eucarida</taxon>
        <taxon>Decapoda</taxon>
        <taxon>Pleocyemata</taxon>
        <taxon>Anomura</taxon>
        <taxon>Galatheoidea</taxon>
        <taxon>Porcellanidae</taxon>
        <taxon>Petrolisthes</taxon>
    </lineage>
</organism>
<reference evidence="1" key="1">
    <citation type="submission" date="2023-10" db="EMBL/GenBank/DDBJ databases">
        <title>Genome assemblies of two species of porcelain crab, Petrolisthes cinctipes and Petrolisthes manimaculis (Anomura: Porcellanidae).</title>
        <authorList>
            <person name="Angst P."/>
        </authorList>
    </citation>
    <scope>NUCLEOTIDE SEQUENCE</scope>
    <source>
        <strain evidence="1">PB745_01</strain>
        <tissue evidence="1">Gill</tissue>
    </source>
</reference>
<name>A0AAE1G0T2_PETCI</name>
<dbReference type="Proteomes" id="UP001286313">
    <property type="component" value="Unassembled WGS sequence"/>
</dbReference>
<keyword evidence="2" id="KW-1185">Reference proteome</keyword>
<accession>A0AAE1G0T2</accession>
<dbReference type="EMBL" id="JAWQEG010001227">
    <property type="protein sequence ID" value="KAK3881343.1"/>
    <property type="molecule type" value="Genomic_DNA"/>
</dbReference>
<sequence>MVVVSVATGIPSPQHQAATHAGGDNIPLTEDLVNMVGKLLSVSMQTGGSNFSIPVSTSEDRERDMQTVSRCLDVALAFLNKVVVIVRQSRV</sequence>
<gene>
    <name evidence="1" type="ORF">Pcinc_014215</name>
</gene>
<evidence type="ECO:0000313" key="1">
    <source>
        <dbReference type="EMBL" id="KAK3881343.1"/>
    </source>
</evidence>
<proteinExistence type="predicted"/>
<comment type="caution">
    <text evidence="1">The sequence shown here is derived from an EMBL/GenBank/DDBJ whole genome shotgun (WGS) entry which is preliminary data.</text>
</comment>
<evidence type="ECO:0000313" key="2">
    <source>
        <dbReference type="Proteomes" id="UP001286313"/>
    </source>
</evidence>
<protein>
    <submittedName>
        <fullName evidence="1">Uncharacterized protein</fullName>
    </submittedName>
</protein>
<dbReference type="AlphaFoldDB" id="A0AAE1G0T2"/>